<evidence type="ECO:0008006" key="4">
    <source>
        <dbReference type="Google" id="ProtNLM"/>
    </source>
</evidence>
<dbReference type="InterPro" id="IPR039535">
    <property type="entry name" value="ASST-like"/>
</dbReference>
<accession>A0A8E2JJX3</accession>
<keyword evidence="3" id="KW-1185">Reference proteome</keyword>
<feature type="chain" id="PRO_5035001299" description="Arylsulfotransferase" evidence="1">
    <location>
        <begin position="20"/>
        <end position="604"/>
    </location>
</feature>
<evidence type="ECO:0000313" key="3">
    <source>
        <dbReference type="Proteomes" id="UP000250266"/>
    </source>
</evidence>
<dbReference type="Proteomes" id="UP000250266">
    <property type="component" value="Unassembled WGS sequence"/>
</dbReference>
<dbReference type="Pfam" id="PF14269">
    <property type="entry name" value="Arylsulfotran_2"/>
    <property type="match status" value="1"/>
</dbReference>
<dbReference type="PANTHER" id="PTHR35340:SF9">
    <property type="entry name" value="ASST-DOMAIN-CONTAINING PROTEIN"/>
    <property type="match status" value="1"/>
</dbReference>
<dbReference type="InterPro" id="IPR053143">
    <property type="entry name" value="Arylsulfate_ST"/>
</dbReference>
<gene>
    <name evidence="2" type="ORF">K432DRAFT_421785</name>
</gene>
<dbReference type="AlphaFoldDB" id="A0A8E2JJX3"/>
<reference evidence="2 3" key="1">
    <citation type="journal article" date="2016" name="Nat. Commun.">
        <title>Ectomycorrhizal ecology is imprinted in the genome of the dominant symbiotic fungus Cenococcum geophilum.</title>
        <authorList>
            <consortium name="DOE Joint Genome Institute"/>
            <person name="Peter M."/>
            <person name="Kohler A."/>
            <person name="Ohm R.A."/>
            <person name="Kuo A."/>
            <person name="Krutzmann J."/>
            <person name="Morin E."/>
            <person name="Arend M."/>
            <person name="Barry K.W."/>
            <person name="Binder M."/>
            <person name="Choi C."/>
            <person name="Clum A."/>
            <person name="Copeland A."/>
            <person name="Grisel N."/>
            <person name="Haridas S."/>
            <person name="Kipfer T."/>
            <person name="LaButti K."/>
            <person name="Lindquist E."/>
            <person name="Lipzen A."/>
            <person name="Maire R."/>
            <person name="Meier B."/>
            <person name="Mihaltcheva S."/>
            <person name="Molinier V."/>
            <person name="Murat C."/>
            <person name="Poggeler S."/>
            <person name="Quandt C.A."/>
            <person name="Sperisen C."/>
            <person name="Tritt A."/>
            <person name="Tisserant E."/>
            <person name="Crous P.W."/>
            <person name="Henrissat B."/>
            <person name="Nehls U."/>
            <person name="Egli S."/>
            <person name="Spatafora J.W."/>
            <person name="Grigoriev I.V."/>
            <person name="Martin F.M."/>
        </authorList>
    </citation>
    <scope>NUCLEOTIDE SEQUENCE [LARGE SCALE GENOMIC DNA]</scope>
    <source>
        <strain evidence="2 3">CBS 459.81</strain>
    </source>
</reference>
<dbReference type="PANTHER" id="PTHR35340">
    <property type="entry name" value="PQQ ENZYME REPEAT PROTEIN-RELATED"/>
    <property type="match status" value="1"/>
</dbReference>
<keyword evidence="1" id="KW-0732">Signal</keyword>
<protein>
    <recommendedName>
        <fullName evidence="4">Arylsulfotransferase</fullName>
    </recommendedName>
</protein>
<evidence type="ECO:0000313" key="2">
    <source>
        <dbReference type="EMBL" id="OCK85415.1"/>
    </source>
</evidence>
<name>A0A8E2JJX3_9PEZI</name>
<organism evidence="2 3">
    <name type="scientific">Lepidopterella palustris CBS 459.81</name>
    <dbReference type="NCBI Taxonomy" id="1314670"/>
    <lineage>
        <taxon>Eukaryota</taxon>
        <taxon>Fungi</taxon>
        <taxon>Dikarya</taxon>
        <taxon>Ascomycota</taxon>
        <taxon>Pezizomycotina</taxon>
        <taxon>Dothideomycetes</taxon>
        <taxon>Pleosporomycetidae</taxon>
        <taxon>Mytilinidiales</taxon>
        <taxon>Argynnaceae</taxon>
        <taxon>Lepidopterella</taxon>
    </lineage>
</organism>
<proteinExistence type="predicted"/>
<feature type="signal peptide" evidence="1">
    <location>
        <begin position="1"/>
        <end position="19"/>
    </location>
</feature>
<evidence type="ECO:0000256" key="1">
    <source>
        <dbReference type="SAM" id="SignalP"/>
    </source>
</evidence>
<sequence length="604" mass="64237">MHSFALLVVALILSVVVLAVDNVTEPISTFISRPDLQVPALNVSIQNSDPVDGFAPGYLFICPYQSTQHGPYIYDKFGHLVWTGYNASLGNNNTMDMKLCTFQGSDHLCMWQGKQKQGYGLGQGVVLNNNYQPVAYVNTGDGESADIHEFNMINGGDSALFTAYRWFPYDLSAFPITANPSWLMEGVFQEINVTTGEVIFDWHSTVHVNPSGSYVAPASSDVSGNGTAVAPWDYFHINSVDKSSVTNNYLISSRHMSAIYCIDSSDGSIVWQLSCGGVNASFVVEGFNFSFQHDARFVLENDTHTIISIFDNASNGFNGSATESSGMVISIDLNAKIATLLSRTVAPIPGGILSDSQGNTQILSNGAVFHGWGSVAAISETNSKGEAVLFASYGAYPVMNYRAYSYPWNGFPLDKPALVAPAQTQNYSTPIVAYVSWNGATEVKSWRFWGSTSNAGPFSNMGMVNKAGFETTFTSPVYNPFIFVEAVGFNGESWANSSTITVSQIDTNGNGIVSTSTPLPLSVSSSMPAGMTSSVSFNSTTVSMVVANLTTISSMATFAISSAASSAAASASATSSPSAAEMHDVGLAKTLALCVAALAIFVTI</sequence>
<dbReference type="EMBL" id="KV744819">
    <property type="protein sequence ID" value="OCK85415.1"/>
    <property type="molecule type" value="Genomic_DNA"/>
</dbReference>
<dbReference type="OrthoDB" id="5427350at2759"/>